<comment type="similarity">
    <text evidence="2">Belongs to the transpeptidase family.</text>
</comment>
<dbReference type="InterPro" id="IPR001460">
    <property type="entry name" value="PCN-bd_Tpept"/>
</dbReference>
<dbReference type="InterPro" id="IPR032710">
    <property type="entry name" value="NTF2-like_dom_sf"/>
</dbReference>
<gene>
    <name evidence="7" type="ORF">A5886_001768</name>
</gene>
<dbReference type="InterPro" id="IPR007887">
    <property type="entry name" value="MecA_N"/>
</dbReference>
<dbReference type="GO" id="GO:0046677">
    <property type="term" value="P:response to antibiotic"/>
    <property type="evidence" value="ECO:0007669"/>
    <property type="project" value="InterPro"/>
</dbReference>
<evidence type="ECO:0000256" key="2">
    <source>
        <dbReference type="ARBA" id="ARBA00007171"/>
    </source>
</evidence>
<feature type="domain" description="NTF2-like N-terminal transpeptidase" evidence="6">
    <location>
        <begin position="48"/>
        <end position="167"/>
    </location>
</feature>
<dbReference type="RefSeq" id="WP_086274618.1">
    <property type="nucleotide sequence ID" value="NZ_NGKU01000001.1"/>
</dbReference>
<dbReference type="InterPro" id="IPR005311">
    <property type="entry name" value="PBP_dimer"/>
</dbReference>
<evidence type="ECO:0000256" key="3">
    <source>
        <dbReference type="ARBA" id="ARBA00023136"/>
    </source>
</evidence>
<proteinExistence type="inferred from homology"/>
<dbReference type="InterPro" id="IPR036138">
    <property type="entry name" value="PBP_dimer_sf"/>
</dbReference>
<dbReference type="Pfam" id="PF03717">
    <property type="entry name" value="PBP_dimer"/>
    <property type="match status" value="1"/>
</dbReference>
<dbReference type="AlphaFoldDB" id="A0A242A727"/>
<dbReference type="GO" id="GO:0071972">
    <property type="term" value="F:peptidoglycan L,D-transpeptidase activity"/>
    <property type="evidence" value="ECO:0007669"/>
    <property type="project" value="TreeGrafter"/>
</dbReference>
<keyword evidence="3" id="KW-0472">Membrane</keyword>
<accession>A0A242A727</accession>
<dbReference type="PANTHER" id="PTHR30627">
    <property type="entry name" value="PEPTIDOGLYCAN D,D-TRANSPEPTIDASE"/>
    <property type="match status" value="1"/>
</dbReference>
<dbReference type="Gene3D" id="3.30.1390.30">
    <property type="entry name" value="Penicillin-binding protein 2a, domain 3"/>
    <property type="match status" value="1"/>
</dbReference>
<keyword evidence="8" id="KW-1185">Reference proteome</keyword>
<dbReference type="Proteomes" id="UP000195043">
    <property type="component" value="Unassembled WGS sequence"/>
</dbReference>
<dbReference type="Gene3D" id="3.10.450.100">
    <property type="entry name" value="NTF2-like, domain 1"/>
    <property type="match status" value="1"/>
</dbReference>
<dbReference type="SUPFAM" id="SSF56601">
    <property type="entry name" value="beta-lactamase/transpeptidase-like"/>
    <property type="match status" value="1"/>
</dbReference>
<dbReference type="Gene3D" id="3.40.710.10">
    <property type="entry name" value="DD-peptidase/beta-lactamase superfamily"/>
    <property type="match status" value="1"/>
</dbReference>
<dbReference type="InterPro" id="IPR012338">
    <property type="entry name" value="Beta-lactam/transpept-like"/>
</dbReference>
<reference evidence="7 8" key="1">
    <citation type="submission" date="2017-05" db="EMBL/GenBank/DDBJ databases">
        <title>The Genome Sequence of Enterococcus sp. 8G7_MSG3316.</title>
        <authorList>
            <consortium name="The Broad Institute Genomics Platform"/>
            <consortium name="The Broad Institute Genomic Center for Infectious Diseases"/>
            <person name="Earl A."/>
            <person name="Manson A."/>
            <person name="Schwartman J."/>
            <person name="Gilmore M."/>
            <person name="Abouelleil A."/>
            <person name="Cao P."/>
            <person name="Chapman S."/>
            <person name="Cusick C."/>
            <person name="Shea T."/>
            <person name="Young S."/>
            <person name="Neafsey D."/>
            <person name="Nusbaum C."/>
            <person name="Birren B."/>
        </authorList>
    </citation>
    <scope>NUCLEOTIDE SEQUENCE [LARGE SCALE GENOMIC DNA]</scope>
    <source>
        <strain evidence="7 8">8G7_MSG3316</strain>
    </source>
</reference>
<dbReference type="InterPro" id="IPR050515">
    <property type="entry name" value="Beta-lactam/transpept"/>
</dbReference>
<dbReference type="EMBL" id="NGKU01000001">
    <property type="protein sequence ID" value="OTN76690.1"/>
    <property type="molecule type" value="Genomic_DNA"/>
</dbReference>
<dbReference type="SUPFAM" id="SSF56519">
    <property type="entry name" value="Penicillin binding protein dimerisation domain"/>
    <property type="match status" value="1"/>
</dbReference>
<dbReference type="GO" id="GO:0008658">
    <property type="term" value="F:penicillin binding"/>
    <property type="evidence" value="ECO:0007669"/>
    <property type="project" value="InterPro"/>
</dbReference>
<comment type="subcellular location">
    <subcellularLocation>
        <location evidence="1">Cell membrane</location>
        <topology evidence="1">Single-pass membrane protein</topology>
    </subcellularLocation>
</comment>
<dbReference type="GO" id="GO:0005886">
    <property type="term" value="C:plasma membrane"/>
    <property type="evidence" value="ECO:0007669"/>
    <property type="project" value="UniProtKB-SubCell"/>
</dbReference>
<comment type="caution">
    <text evidence="7">The sequence shown here is derived from an EMBL/GenBank/DDBJ whole genome shotgun (WGS) entry which is preliminary data.</text>
</comment>
<feature type="domain" description="Penicillin-binding protein dimerisation" evidence="5">
    <location>
        <begin position="175"/>
        <end position="334"/>
    </location>
</feature>
<evidence type="ECO:0000256" key="1">
    <source>
        <dbReference type="ARBA" id="ARBA00004162"/>
    </source>
</evidence>
<dbReference type="PANTHER" id="PTHR30627:SF25">
    <property type="entry name" value="PENICILLIN-BINDING PROTEIN 3"/>
    <property type="match status" value="1"/>
</dbReference>
<dbReference type="STRING" id="1834191.A5886_001768"/>
<organism evidence="7 8">
    <name type="scientific">Candidatus Enterococcus testudinis</name>
    <dbReference type="NCBI Taxonomy" id="1834191"/>
    <lineage>
        <taxon>Bacteria</taxon>
        <taxon>Bacillati</taxon>
        <taxon>Bacillota</taxon>
        <taxon>Bacilli</taxon>
        <taxon>Lactobacillales</taxon>
        <taxon>Enterococcaceae</taxon>
        <taxon>Enterococcus</taxon>
    </lineage>
</organism>
<dbReference type="OrthoDB" id="9766847at2"/>
<feature type="domain" description="Penicillin-binding protein transpeptidase" evidence="4">
    <location>
        <begin position="368"/>
        <end position="672"/>
    </location>
</feature>
<dbReference type="Pfam" id="PF00905">
    <property type="entry name" value="Transpeptidase"/>
    <property type="match status" value="1"/>
</dbReference>
<dbReference type="SUPFAM" id="SSF54427">
    <property type="entry name" value="NTF2-like"/>
    <property type="match status" value="1"/>
</dbReference>
<sequence length="680" mass="73937">MNKSRRNKPVTSTKRKWVWLLLPLAALLIGGGFYGYQTYQTNQKMNAAKQVLTTFVNALKDNDFDALPALMTENSLTENHYDQDQLIEKYQAILTGIGAENYTSDDVTVTQNTQNADVYDFTYTASMSTSLGELTDLTYSGSIAVDGDQALIEWSPELIFPTMSGNDKVSITVDNANRGAILDRNKQPLAENGTLYQLGVTPGQLGTGDEKTANIKTIAAQFNMTEDTINAALSQSWVQDDYFVPLKIVDQTANLPTGTSIQETSGRTYPLGEAAAQLIGYIGTVTAEDIENNPELSSNNQIGRAGLEAAYDQELRGENGGQISITDENGTEKEVLLAKERQDGKDIQLTIDQEAQQIAFDALNGQAGATVVSEPKTGDLLVLASSPSYDPNLMTNGISQEAYDAYENDEKLPFISRFTTSYAPGSTFKTITAAIGLENGTIDPDTSVAISGLKWQKDSSWGDYYVTRVTDVASVNLEQALVYSDNIYMAQQTLAMGEDAFREGLSSLIFGEDLDLPFSMNAAQISNDDTFDSEILLADTGYGQGELLMNPIQQATTYSVFANQGTLVYPKLLLDADTRDKAVFKAETITQINQDLTAVVSDENGTAHTLASLGIPLAAKTGTAEIKETQDEQGQENSFLFAFDSEDQGYLLLSMLDDREEGQSATKLAPDLLTYLAGKY</sequence>
<dbReference type="Gene3D" id="3.90.1310.10">
    <property type="entry name" value="Penicillin-binding protein 2a (Domain 2)"/>
    <property type="match status" value="1"/>
</dbReference>
<evidence type="ECO:0000259" key="5">
    <source>
        <dbReference type="Pfam" id="PF03717"/>
    </source>
</evidence>
<protein>
    <submittedName>
        <fullName evidence="7">Uncharacterized protein</fullName>
    </submittedName>
</protein>
<evidence type="ECO:0000259" key="6">
    <source>
        <dbReference type="Pfam" id="PF05223"/>
    </source>
</evidence>
<evidence type="ECO:0000313" key="7">
    <source>
        <dbReference type="EMBL" id="OTN76690.1"/>
    </source>
</evidence>
<name>A0A242A727_9ENTE</name>
<evidence type="ECO:0000259" key="4">
    <source>
        <dbReference type="Pfam" id="PF00905"/>
    </source>
</evidence>
<dbReference type="GO" id="GO:0071555">
    <property type="term" value="P:cell wall organization"/>
    <property type="evidence" value="ECO:0007669"/>
    <property type="project" value="TreeGrafter"/>
</dbReference>
<evidence type="ECO:0000313" key="8">
    <source>
        <dbReference type="Proteomes" id="UP000195043"/>
    </source>
</evidence>
<dbReference type="Pfam" id="PF05223">
    <property type="entry name" value="MecA_N"/>
    <property type="match status" value="1"/>
</dbReference>